<dbReference type="InterPro" id="IPR031325">
    <property type="entry name" value="RHS_repeat"/>
</dbReference>
<reference evidence="7" key="1">
    <citation type="submission" date="2016-10" db="EMBL/GenBank/DDBJ databases">
        <authorList>
            <person name="Varghese N."/>
            <person name="Submissions S."/>
        </authorList>
    </citation>
    <scope>NUCLEOTIDE SEQUENCE [LARGE SCALE GENOMIC DNA]</scope>
    <source>
        <strain evidence="7">DSM 45789</strain>
    </source>
</reference>
<dbReference type="InterPro" id="IPR045351">
    <property type="entry name" value="DUF6531"/>
</dbReference>
<dbReference type="Gene3D" id="3.90.930.1">
    <property type="match status" value="1"/>
</dbReference>
<keyword evidence="3" id="KW-0472">Membrane</keyword>
<evidence type="ECO:0000259" key="4">
    <source>
        <dbReference type="Pfam" id="PF20148"/>
    </source>
</evidence>
<dbReference type="PANTHER" id="PTHR32305:SF15">
    <property type="entry name" value="PROTEIN RHSA-RELATED"/>
    <property type="match status" value="1"/>
</dbReference>
<dbReference type="InterPro" id="IPR056823">
    <property type="entry name" value="TEN-like_YD-shell"/>
</dbReference>
<keyword evidence="1" id="KW-0677">Repeat</keyword>
<dbReference type="NCBIfam" id="NF033679">
    <property type="entry name" value="DNRLRE_dom"/>
    <property type="match status" value="1"/>
</dbReference>
<keyword evidence="3" id="KW-1133">Transmembrane helix</keyword>
<feature type="compositionally biased region" description="Polar residues" evidence="2">
    <location>
        <begin position="658"/>
        <end position="670"/>
    </location>
</feature>
<feature type="compositionally biased region" description="Polar residues" evidence="2">
    <location>
        <begin position="774"/>
        <end position="786"/>
    </location>
</feature>
<evidence type="ECO:0000313" key="7">
    <source>
        <dbReference type="Proteomes" id="UP000198660"/>
    </source>
</evidence>
<name>A0A1I6SHL8_9BACL</name>
<dbReference type="InterPro" id="IPR050708">
    <property type="entry name" value="T6SS_VgrG/RHS"/>
</dbReference>
<feature type="domain" description="DUF6531" evidence="4">
    <location>
        <begin position="457"/>
        <end position="529"/>
    </location>
</feature>
<evidence type="ECO:0000256" key="1">
    <source>
        <dbReference type="ARBA" id="ARBA00022737"/>
    </source>
</evidence>
<organism evidence="6 7">
    <name type="scientific">Marininema halotolerans</name>
    <dbReference type="NCBI Taxonomy" id="1155944"/>
    <lineage>
        <taxon>Bacteria</taxon>
        <taxon>Bacillati</taxon>
        <taxon>Bacillota</taxon>
        <taxon>Bacilli</taxon>
        <taxon>Bacillales</taxon>
        <taxon>Thermoactinomycetaceae</taxon>
        <taxon>Marininema</taxon>
    </lineage>
</organism>
<feature type="domain" description="Teneurin-like YD-shell" evidence="5">
    <location>
        <begin position="1456"/>
        <end position="1750"/>
    </location>
</feature>
<keyword evidence="7" id="KW-1185">Reference proteome</keyword>
<gene>
    <name evidence="6" type="ORF">SAMN05444972_10793</name>
</gene>
<dbReference type="Proteomes" id="UP000198660">
    <property type="component" value="Unassembled WGS sequence"/>
</dbReference>
<dbReference type="OrthoDB" id="41445at2"/>
<feature type="compositionally biased region" description="Polar residues" evidence="2">
    <location>
        <begin position="822"/>
        <end position="846"/>
    </location>
</feature>
<dbReference type="NCBIfam" id="TIGR01643">
    <property type="entry name" value="YD_repeat_2x"/>
    <property type="match status" value="14"/>
</dbReference>
<evidence type="ECO:0000313" key="6">
    <source>
        <dbReference type="EMBL" id="SFS76370.1"/>
    </source>
</evidence>
<feature type="domain" description="Teneurin-like YD-shell" evidence="5">
    <location>
        <begin position="1304"/>
        <end position="1451"/>
    </location>
</feature>
<dbReference type="InterPro" id="IPR022385">
    <property type="entry name" value="Rhs_assc_core"/>
</dbReference>
<sequence length="1844" mass="205037">MKSHWVKKLSWVSIIVIISMCGATLLPDYQEAYAAQKELDEKIAHKEEIVDLRTENSRTYVKGDNSYEVEEYLEPIHYQEKGQWKEIDNNVETVKTSEAMESSLRLENKANEYRVGFADNSQAGHLVRFQLDDAFVRFGVVDGRSVTATKQENEVTYVGVYPDTDLVYHTGSTGVKEEWVLHKSPEQNTLSMKMDTHGVEAKKQKDGSINFVDAKGKTTFSIPRPYMIDKDLRYSGDVQYEIRQEGDITYLDLQLDEKWLKDPERAYPVSVDPSIVMEGAAPTKDTFVGTKEPTTSYGALTYLTVGNNPDHGTSRAFLKFHLESLLSGASISSAKLSLYETNADTTAAIENVYPVTGTWPSPFTWESQPAIGKLLTSQTIKGAGWYDFDLTSLTKEWYSGQTANEGVSLRHKTESENRKSYFSSDYTNDLTKLPKLTVQYNIEPLGQEAFWTTTASNVNTYNGNFFVPETDINVPGRGVAGEISRSYNSRANQAGIFGYGWTSNLEQRLTDSGDGPIRYTDGDGTVHVFALKSDGSYVSPPGLNYDLEKSGSDYNLTTPDDTVLQFDSTGHLVKITDSNKNVMSIQYTDGTPTTITDASGRTIGLTYNSDHRVVKASDPAKRTTEYGYDSDGNLTTVTKKDAAGKELVKTTYGYDASHNMTSMQDPNGNKRSVEYDSQDRVSQFSQPLTVDGEKKEATNTYSYDALNKITTVKNPKGTPTVYTHNEYGNVVQITQDPNGLNQKQSFTYNDQNELINEKDANANAKGSSATYNYTYDENGNLTSVTNPLGEKSTTEYDDNNNPIKETDAKGNTTTTEYDEDNNPTSTTDALEKSSAQKYDSDGNLTKETAMMSPGQNLAPNGSFELDKSDSGWPDGWYQTTDSGDKPVSWSDTGLSVEGVTLGKKKMEIVDPKEDTIIGISEKIPYDAKQTYIASGYVETKDAKGIAGIQATGYDKDGKITLRIKSNEISGTQGPTRPHAVVEPGAFPSTTTEFRIRAYAFDNDGKREGTYRFDGLQVEEGYYGAYNLIENGGLERNDDPVDDIPDRWYLAGDIESADGLDSTQQHEGSTSVKLTGNASKWKTLRQDLPIQGKAGTTLTVSGFSKVSNPDPNGGIYGYVIETYKDGLLGSSKQETFALNFDKSKSHDWQHQAEQIKTTKDFDKVIVYYEYSKQAGTAWFDTAKVFPGSVTTTYQYDDKGNYETKSTDPEGRTSESTYDAVGNVTSEKQGSDTTGFAYDGLNRLTKVTDAKGKETSYTYDANGNKTKVTNARGKETTTTYNEMDQVSKITDALGKSVLFAYDLNGNQTKMTQPNGDTVSTSYDAVDRPSSVSYNGAKKYSFGYDANGNITKETDEAKNESTTFTYDADNKLTTVTELNNNQTDYTYDKNGNVTERKLTAGSTSITQGYGYDANDQLTQVKEDGKNRARYTYDENDRIASRKNEDGTVSLYHYNGAGDLTQQVILGTDGEERDSLTYTYDAKGNITQVKSSQGTTSYAYDALEQLTKETLPDGTVTSYTYDATGNRLTKTVTKDGNSTTTNYTYDDADQMTQVNGKDYTYDKNGNLIDDGKRTYTYDAENRLTAVKEGAKTLASYTYRADGMRKSMTTDSGTLVFHYDEDNNVTYETDKDGKVVASYTYGANGELVSMTRDGKAYYYETNYRGDVTALTDSNGEEVASYEYDTFGNLVKKTGDVENPYRYAGYRYDEVTGLYYLQSRYYSAEAGRFLTRDTFKGFENDPLSMNQYTYSFGNPVMYMDPDGHYAAVAVYFIPGIGEVAMLVSVAALLGYGAYYLYTKRGPVGRANRKKQGREVNEKKRKNKDFKSRSNKKPNREMKKHTPSRSHRRKR</sequence>
<feature type="region of interest" description="Disordered" evidence="2">
    <location>
        <begin position="657"/>
        <end position="692"/>
    </location>
</feature>
<dbReference type="Gene3D" id="2.60.120.970">
    <property type="match status" value="1"/>
</dbReference>
<protein>
    <submittedName>
        <fullName evidence="6">RHS repeat-associated core domain-containing protein</fullName>
    </submittedName>
</protein>
<dbReference type="PANTHER" id="PTHR32305">
    <property type="match status" value="1"/>
</dbReference>
<dbReference type="Gene3D" id="2.60.120.260">
    <property type="entry name" value="Galactose-binding domain-like"/>
    <property type="match status" value="2"/>
</dbReference>
<feature type="transmembrane region" description="Helical" evidence="3">
    <location>
        <begin position="1773"/>
        <end position="1791"/>
    </location>
</feature>
<dbReference type="EMBL" id="FPAA01000007">
    <property type="protein sequence ID" value="SFS76370.1"/>
    <property type="molecule type" value="Genomic_DNA"/>
</dbReference>
<dbReference type="Pfam" id="PF05593">
    <property type="entry name" value="RHS_repeat"/>
    <property type="match status" value="4"/>
</dbReference>
<evidence type="ECO:0000256" key="3">
    <source>
        <dbReference type="SAM" id="Phobius"/>
    </source>
</evidence>
<dbReference type="RefSeq" id="WP_091837246.1">
    <property type="nucleotide sequence ID" value="NZ_FPAA01000007.1"/>
</dbReference>
<evidence type="ECO:0000256" key="2">
    <source>
        <dbReference type="SAM" id="MobiDB-lite"/>
    </source>
</evidence>
<feature type="compositionally biased region" description="Basic residues" evidence="2">
    <location>
        <begin position="1812"/>
        <end position="1844"/>
    </location>
</feature>
<keyword evidence="3" id="KW-0812">Transmembrane</keyword>
<evidence type="ECO:0000259" key="5">
    <source>
        <dbReference type="Pfam" id="PF25023"/>
    </source>
</evidence>
<feature type="region of interest" description="Disordered" evidence="2">
    <location>
        <begin position="774"/>
        <end position="874"/>
    </location>
</feature>
<dbReference type="NCBIfam" id="TIGR03696">
    <property type="entry name" value="Rhs_assc_core"/>
    <property type="match status" value="1"/>
</dbReference>
<dbReference type="InterPro" id="IPR006530">
    <property type="entry name" value="YD"/>
</dbReference>
<proteinExistence type="predicted"/>
<dbReference type="Pfam" id="PF25023">
    <property type="entry name" value="TEN_YD-shell"/>
    <property type="match status" value="2"/>
</dbReference>
<dbReference type="Gene3D" id="2.180.10.10">
    <property type="entry name" value="RHS repeat-associated core"/>
    <property type="match status" value="2"/>
</dbReference>
<feature type="region of interest" description="Disordered" evidence="2">
    <location>
        <begin position="1800"/>
        <end position="1844"/>
    </location>
</feature>
<dbReference type="Pfam" id="PF20148">
    <property type="entry name" value="DUF6531"/>
    <property type="match status" value="1"/>
</dbReference>
<accession>A0A1I6SHL8</accession>